<dbReference type="AlphaFoldDB" id="A0A0W0WHZ8"/>
<organism evidence="1 3">
    <name type="scientific">Legionella israelensis</name>
    <dbReference type="NCBI Taxonomy" id="454"/>
    <lineage>
        <taxon>Bacteria</taxon>
        <taxon>Pseudomonadati</taxon>
        <taxon>Pseudomonadota</taxon>
        <taxon>Gammaproteobacteria</taxon>
        <taxon>Legionellales</taxon>
        <taxon>Legionellaceae</taxon>
        <taxon>Legionella</taxon>
    </lineage>
</organism>
<name>A0A0W0WHZ8_9GAMM</name>
<evidence type="ECO:0000313" key="2">
    <source>
        <dbReference type="EMBL" id="QBR83877.1"/>
    </source>
</evidence>
<dbReference type="STRING" id="454.Lisr_0539"/>
<dbReference type="PANTHER" id="PTHR39324:SF1">
    <property type="entry name" value="CALCIUM DODECIN"/>
    <property type="match status" value="1"/>
</dbReference>
<dbReference type="Pfam" id="PF07311">
    <property type="entry name" value="Dodecin"/>
    <property type="match status" value="1"/>
</dbReference>
<gene>
    <name evidence="2" type="ORF">E3983_05660</name>
    <name evidence="1" type="ORF">Lisr_0539</name>
</gene>
<dbReference type="InterPro" id="IPR036694">
    <property type="entry name" value="Dodecin-like_sf"/>
</dbReference>
<reference evidence="1 3" key="1">
    <citation type="submission" date="2015-11" db="EMBL/GenBank/DDBJ databases">
        <title>Genomic analysis of 38 Legionella species identifies large and diverse effector repertoires.</title>
        <authorList>
            <person name="Burstein D."/>
            <person name="Amaro F."/>
            <person name="Zusman T."/>
            <person name="Lifshitz Z."/>
            <person name="Cohen O."/>
            <person name="Gilbert J.A."/>
            <person name="Pupko T."/>
            <person name="Shuman H.A."/>
            <person name="Segal G."/>
        </authorList>
    </citation>
    <scope>NUCLEOTIDE SEQUENCE [LARGE SCALE GENOMIC DNA]</scope>
    <source>
        <strain evidence="1 3">Bercovier 4</strain>
    </source>
</reference>
<dbReference type="Proteomes" id="UP000295517">
    <property type="component" value="Chromosome"/>
</dbReference>
<evidence type="ECO:0000313" key="4">
    <source>
        <dbReference type="Proteomes" id="UP000295517"/>
    </source>
</evidence>
<dbReference type="Gene3D" id="3.30.1660.10">
    <property type="entry name" value="Flavin-binding protein dodecin"/>
    <property type="match status" value="1"/>
</dbReference>
<reference evidence="2 4" key="2">
    <citation type="submission" date="2019-03" db="EMBL/GenBank/DDBJ databases">
        <title>Diverse conjugative elements silence natural transformation in Legionella species.</title>
        <authorList>
            <person name="Durieux I."/>
            <person name="Ginevra C."/>
            <person name="Attaiech L."/>
            <person name="Picq K."/>
            <person name="Juan P.A."/>
            <person name="Jarraud S."/>
            <person name="Charpentier X."/>
        </authorList>
    </citation>
    <scope>NUCLEOTIDE SEQUENCE [LARGE SCALE GENOMIC DNA]</scope>
    <source>
        <strain evidence="2 4">HL-0427-4011</strain>
    </source>
</reference>
<dbReference type="RefSeq" id="WP_058500922.1">
    <property type="nucleotide sequence ID" value="NZ_CAAAJA010000038.1"/>
</dbReference>
<dbReference type="PANTHER" id="PTHR39324">
    <property type="entry name" value="CALCIUM DODECIN"/>
    <property type="match status" value="1"/>
</dbReference>
<dbReference type="OrthoDB" id="9805889at2"/>
<evidence type="ECO:0000313" key="1">
    <source>
        <dbReference type="EMBL" id="KTD31920.1"/>
    </source>
</evidence>
<dbReference type="SUPFAM" id="SSF89807">
    <property type="entry name" value="Dodecin-like"/>
    <property type="match status" value="1"/>
</dbReference>
<dbReference type="InterPro" id="IPR025543">
    <property type="entry name" value="Dodecin-like"/>
</dbReference>
<dbReference type="InterPro" id="IPR050049">
    <property type="entry name" value="Dodecin_bact"/>
</dbReference>
<dbReference type="InterPro" id="IPR009923">
    <property type="entry name" value="Dodecin"/>
</dbReference>
<proteinExistence type="predicted"/>
<dbReference type="EMBL" id="CP038254">
    <property type="protein sequence ID" value="QBR83877.1"/>
    <property type="molecule type" value="Genomic_DNA"/>
</dbReference>
<dbReference type="EMBL" id="LNYH01000018">
    <property type="protein sequence ID" value="KTD31920.1"/>
    <property type="molecule type" value="Genomic_DNA"/>
</dbReference>
<dbReference type="NCBIfam" id="NF043052">
    <property type="entry name" value="DodecBact"/>
    <property type="match status" value="1"/>
</dbReference>
<sequence length="69" mass="7910">MTNRVYNILELVGTSEESIEAAINNALSKAAETHQKLDWFEVIETRGFIDANSVKYYQVRLKIGCFEKI</sequence>
<accession>A0A0W0WHZ8</accession>
<keyword evidence="3" id="KW-1185">Reference proteome</keyword>
<dbReference type="Proteomes" id="UP000054761">
    <property type="component" value="Unassembled WGS sequence"/>
</dbReference>
<dbReference type="PATRIC" id="fig|454.4.peg.568"/>
<evidence type="ECO:0000313" key="3">
    <source>
        <dbReference type="Proteomes" id="UP000054761"/>
    </source>
</evidence>
<protein>
    <submittedName>
        <fullName evidence="2">Dodecin domain-containing protein</fullName>
    </submittedName>
    <submittedName>
        <fullName evidence="1">Protein with a Dodecin-like topology</fullName>
    </submittedName>
</protein>